<dbReference type="RefSeq" id="WP_034362854.1">
    <property type="nucleotide sequence ID" value="NZ_CAJUDB010000002.1"/>
</dbReference>
<accession>A0A4U8TNP6</accession>
<name>A0A4U8TNP6_9HELI</name>
<evidence type="ECO:0000313" key="2">
    <source>
        <dbReference type="Proteomes" id="UP000029707"/>
    </source>
</evidence>
<dbReference type="Proteomes" id="UP000029707">
    <property type="component" value="Unassembled WGS sequence"/>
</dbReference>
<evidence type="ECO:0000313" key="1">
    <source>
        <dbReference type="EMBL" id="TLE02220.1"/>
    </source>
</evidence>
<evidence type="ECO:0008006" key="3">
    <source>
        <dbReference type="Google" id="ProtNLM"/>
    </source>
</evidence>
<dbReference type="OrthoDB" id="5353360at2"/>
<dbReference type="EMBL" id="JRMQ02000003">
    <property type="protein sequence ID" value="TLE02220.1"/>
    <property type="molecule type" value="Genomic_DNA"/>
</dbReference>
<gene>
    <name evidence="1" type="ORF">LS65_003525</name>
</gene>
<protein>
    <recommendedName>
        <fullName evidence="3">DUF342 domain-containing protein</fullName>
    </recommendedName>
</protein>
<organism evidence="1 2">
    <name type="scientific">Helicobacter japonicus</name>
    <dbReference type="NCBI Taxonomy" id="425400"/>
    <lineage>
        <taxon>Bacteria</taxon>
        <taxon>Pseudomonadati</taxon>
        <taxon>Campylobacterota</taxon>
        <taxon>Epsilonproteobacteria</taxon>
        <taxon>Campylobacterales</taxon>
        <taxon>Helicobacteraceae</taxon>
        <taxon>Helicobacter</taxon>
    </lineage>
</organism>
<proteinExistence type="predicted"/>
<reference evidence="1 2" key="1">
    <citation type="journal article" date="2014" name="Genome Announc.">
        <title>Draft genome sequences of eight enterohepatic helicobacter species isolated from both laboratory and wild rodents.</title>
        <authorList>
            <person name="Sheh A."/>
            <person name="Shen Z."/>
            <person name="Fox J.G."/>
        </authorList>
    </citation>
    <scope>NUCLEOTIDE SEQUENCE [LARGE SCALE GENOMIC DNA]</scope>
    <source>
        <strain evidence="1 2">MIT 01-6451</strain>
    </source>
</reference>
<sequence length="614" mass="69248">MQLFEPISVKSCIDVSAEIKKVCDLYALKEDLVSFDILHINTLYRGETKKDFSVLPPEEYVNILGNEERYNQNDFDIKQVYDIVLRGLKEGDLAPFVKLHMDNECYELSLELKEGLEVREDDEFFTQLYEQITREKIVKNVIVRLFGADTQQEIQSLKELFSSLSIKGKLESRRKMVISKAGGFVPSLSGTFNFILKEEWNKTRDKPIEFASYAAKSGDLVGLAIKAQAGVSGRNLRGEYIHAKKQESMDLEMKMGYKEGEFRSEEKEGVIEYYAAQDGYVGLGEGELKILVDFNLSEITTRTSGSLLGGDKKGFVVEVSCADANQDAVGAGIVLEAGDIKIFGSVAENATIVANKLEINGQTHQSTLIRAKEAIIDIHKGSVKAEKVRVKCLELGSIEGEEVFVEQANGGNIKARDVVIDNLYSHTKIAISHNAHIKNMNGGENQFLISSRTALKTQEEKERIDTQLNHNFQAMNAFLQVLNKDLALVRKTKPVVNKIKIIMEENKKNNKPNERNITDSIAQYVTLLHRTKYLKDQLIALKQESKVMNDRLESLDIQAREATITLDVPWQGNNEVMYESFFPESKDIIRVNDGENVNISIDKEQGKLQKVERQ</sequence>
<comment type="caution">
    <text evidence="1">The sequence shown here is derived from an EMBL/GenBank/DDBJ whole genome shotgun (WGS) entry which is preliminary data.</text>
</comment>
<dbReference type="AlphaFoldDB" id="A0A4U8TNP6"/>
<keyword evidence="2" id="KW-1185">Reference proteome</keyword>
<dbReference type="STRING" id="425400.LS65_07795"/>